<dbReference type="AlphaFoldDB" id="A0A1I7IMU9"/>
<evidence type="ECO:0000256" key="1">
    <source>
        <dbReference type="ARBA" id="ARBA00004571"/>
    </source>
</evidence>
<dbReference type="RefSeq" id="WP_093555621.1">
    <property type="nucleotide sequence ID" value="NZ_FPBO01000008.1"/>
</dbReference>
<sequence>MIEPTILYNLTSNYSVSDKLKVTFGINNLLDKDPPLSNQRLGSRVVFAQNVSKPIGRAYSARVNYSF</sequence>
<protein>
    <submittedName>
        <fullName evidence="8">TonB dependent receptor</fullName>
    </submittedName>
</protein>
<evidence type="ECO:0000256" key="3">
    <source>
        <dbReference type="ARBA" id="ARBA00022452"/>
    </source>
</evidence>
<dbReference type="PROSITE" id="PS52016">
    <property type="entry name" value="TONB_DEPENDENT_REC_3"/>
    <property type="match status" value="1"/>
</dbReference>
<accession>A0A1I7IMU9</accession>
<keyword evidence="3 7" id="KW-1134">Transmembrane beta strand</keyword>
<keyword evidence="5 7" id="KW-0472">Membrane</keyword>
<comment type="subcellular location">
    <subcellularLocation>
        <location evidence="1 7">Cell outer membrane</location>
        <topology evidence="1 7">Multi-pass membrane protein</topology>
    </subcellularLocation>
</comment>
<dbReference type="SUPFAM" id="SSF56935">
    <property type="entry name" value="Porins"/>
    <property type="match status" value="1"/>
</dbReference>
<keyword evidence="8" id="KW-0675">Receptor</keyword>
<keyword evidence="9" id="KW-1185">Reference proteome</keyword>
<organism evidence="8 9">
    <name type="scientific">Pseudoduganella namucuonensis</name>
    <dbReference type="NCBI Taxonomy" id="1035707"/>
    <lineage>
        <taxon>Bacteria</taxon>
        <taxon>Pseudomonadati</taxon>
        <taxon>Pseudomonadota</taxon>
        <taxon>Betaproteobacteria</taxon>
        <taxon>Burkholderiales</taxon>
        <taxon>Oxalobacteraceae</taxon>
        <taxon>Telluria group</taxon>
        <taxon>Pseudoduganella</taxon>
    </lineage>
</organism>
<name>A0A1I7IMU9_9BURK</name>
<evidence type="ECO:0000313" key="8">
    <source>
        <dbReference type="EMBL" id="SFU74261.1"/>
    </source>
</evidence>
<dbReference type="Gene3D" id="2.40.170.20">
    <property type="entry name" value="TonB-dependent receptor, beta-barrel domain"/>
    <property type="match status" value="1"/>
</dbReference>
<dbReference type="EMBL" id="FPBO01000008">
    <property type="protein sequence ID" value="SFU74261.1"/>
    <property type="molecule type" value="Genomic_DNA"/>
</dbReference>
<dbReference type="STRING" id="1035707.SAMN05216552_1008157"/>
<keyword evidence="4 7" id="KW-0812">Transmembrane</keyword>
<reference evidence="9" key="1">
    <citation type="submission" date="2016-10" db="EMBL/GenBank/DDBJ databases">
        <authorList>
            <person name="Varghese N."/>
            <person name="Submissions S."/>
        </authorList>
    </citation>
    <scope>NUCLEOTIDE SEQUENCE [LARGE SCALE GENOMIC DNA]</scope>
    <source>
        <strain evidence="9">CGMCC 1.11014</strain>
    </source>
</reference>
<dbReference type="InterPro" id="IPR036942">
    <property type="entry name" value="Beta-barrel_TonB_sf"/>
</dbReference>
<evidence type="ECO:0000256" key="7">
    <source>
        <dbReference type="PROSITE-ProRule" id="PRU01360"/>
    </source>
</evidence>
<evidence type="ECO:0000256" key="4">
    <source>
        <dbReference type="ARBA" id="ARBA00022692"/>
    </source>
</evidence>
<dbReference type="InterPro" id="IPR039426">
    <property type="entry name" value="TonB-dep_rcpt-like"/>
</dbReference>
<dbReference type="Proteomes" id="UP000199391">
    <property type="component" value="Unassembled WGS sequence"/>
</dbReference>
<comment type="similarity">
    <text evidence="7">Belongs to the TonB-dependent receptor family.</text>
</comment>
<evidence type="ECO:0000256" key="5">
    <source>
        <dbReference type="ARBA" id="ARBA00023136"/>
    </source>
</evidence>
<dbReference type="GO" id="GO:0009279">
    <property type="term" value="C:cell outer membrane"/>
    <property type="evidence" value="ECO:0007669"/>
    <property type="project" value="UniProtKB-SubCell"/>
</dbReference>
<keyword evidence="2 7" id="KW-0813">Transport</keyword>
<proteinExistence type="inferred from homology"/>
<gene>
    <name evidence="8" type="ORF">SAMN05216552_1008157</name>
</gene>
<evidence type="ECO:0000313" key="9">
    <source>
        <dbReference type="Proteomes" id="UP000199391"/>
    </source>
</evidence>
<keyword evidence="6 7" id="KW-0998">Cell outer membrane</keyword>
<evidence type="ECO:0000256" key="2">
    <source>
        <dbReference type="ARBA" id="ARBA00022448"/>
    </source>
</evidence>
<evidence type="ECO:0000256" key="6">
    <source>
        <dbReference type="ARBA" id="ARBA00023237"/>
    </source>
</evidence>